<dbReference type="AlphaFoldDB" id="A0A9Q8FPW1"/>
<dbReference type="InterPro" id="IPR029039">
    <property type="entry name" value="Flavoprotein-like_sf"/>
</dbReference>
<dbReference type="Pfam" id="PF02525">
    <property type="entry name" value="Flavodoxin_2"/>
    <property type="match status" value="1"/>
</dbReference>
<protein>
    <recommendedName>
        <fullName evidence="2">Flavodoxin-like fold domain-containing protein</fullName>
    </recommendedName>
</protein>
<name>A0A9Q8FPW1_9STAP</name>
<dbReference type="InterPro" id="IPR003680">
    <property type="entry name" value="Flavodoxin_fold"/>
</dbReference>
<keyword evidence="1" id="KW-0560">Oxidoreductase</keyword>
<dbReference type="InterPro" id="IPR046980">
    <property type="entry name" value="KefG/KefF"/>
</dbReference>
<proteinExistence type="predicted"/>
<sequence length="99" mass="11122">MSCPPALLKEWLDVVLTAGWAYGPTGNRMKGRKIALAISIGDKEYNYQKDGGVTFTLDELITPDKATAIWYHAMYSVAYVTEDVIRENAQDHINFIEPL</sequence>
<dbReference type="OrthoDB" id="9798454at2"/>
<dbReference type="PANTHER" id="PTHR47307:SF1">
    <property type="entry name" value="GLUTATHIONE-REGULATED POTASSIUM-EFFLUX SYSTEM ANCILLARY PROTEIN KEFG"/>
    <property type="match status" value="1"/>
</dbReference>
<keyword evidence="4" id="KW-1185">Reference proteome</keyword>
<dbReference type="Proteomes" id="UP000295280">
    <property type="component" value="Unassembled WGS sequence"/>
</dbReference>
<dbReference type="SUPFAM" id="SSF52218">
    <property type="entry name" value="Flavoproteins"/>
    <property type="match status" value="1"/>
</dbReference>
<gene>
    <name evidence="3" type="ORF">ERX40_07640</name>
</gene>
<dbReference type="PANTHER" id="PTHR47307">
    <property type="entry name" value="GLUTATHIONE-REGULATED POTASSIUM-EFFLUX SYSTEM ANCILLARY PROTEIN KEFG"/>
    <property type="match status" value="1"/>
</dbReference>
<organism evidence="3 4">
    <name type="scientific">Macrococcus carouselicus</name>
    <dbReference type="NCBI Taxonomy" id="69969"/>
    <lineage>
        <taxon>Bacteria</taxon>
        <taxon>Bacillati</taxon>
        <taxon>Bacillota</taxon>
        <taxon>Bacilli</taxon>
        <taxon>Bacillales</taxon>
        <taxon>Staphylococcaceae</taxon>
        <taxon>Macrococcus</taxon>
    </lineage>
</organism>
<evidence type="ECO:0000313" key="4">
    <source>
        <dbReference type="Proteomes" id="UP000295280"/>
    </source>
</evidence>
<comment type="caution">
    <text evidence="3">The sequence shown here is derived from an EMBL/GenBank/DDBJ whole genome shotgun (WGS) entry which is preliminary data.</text>
</comment>
<dbReference type="EMBL" id="SCWD01000002">
    <property type="protein sequence ID" value="TDM02418.1"/>
    <property type="molecule type" value="Genomic_DNA"/>
</dbReference>
<dbReference type="Gene3D" id="3.40.50.360">
    <property type="match status" value="1"/>
</dbReference>
<reference evidence="3 4" key="1">
    <citation type="submission" date="2019-01" db="EMBL/GenBank/DDBJ databases">
        <title>Draft genome sequences of the type strains of six Macrococcus species.</title>
        <authorList>
            <person name="Mazhar S."/>
            <person name="Altermann E."/>
            <person name="Hill C."/>
            <person name="Mcauliffe O."/>
        </authorList>
    </citation>
    <scope>NUCLEOTIDE SEQUENCE [LARGE SCALE GENOMIC DNA]</scope>
    <source>
        <strain evidence="3 4">ATCC 51828</strain>
    </source>
</reference>
<feature type="domain" description="Flavodoxin-like fold" evidence="2">
    <location>
        <begin position="5"/>
        <end position="85"/>
    </location>
</feature>
<evidence type="ECO:0000313" key="3">
    <source>
        <dbReference type="EMBL" id="TDM02418.1"/>
    </source>
</evidence>
<dbReference type="GO" id="GO:0010181">
    <property type="term" value="F:FMN binding"/>
    <property type="evidence" value="ECO:0007669"/>
    <property type="project" value="TreeGrafter"/>
</dbReference>
<dbReference type="GO" id="GO:0003955">
    <property type="term" value="F:NAD(P)H dehydrogenase (quinone) activity"/>
    <property type="evidence" value="ECO:0007669"/>
    <property type="project" value="TreeGrafter"/>
</dbReference>
<evidence type="ECO:0000259" key="2">
    <source>
        <dbReference type="Pfam" id="PF02525"/>
    </source>
</evidence>
<dbReference type="RefSeq" id="WP_133417901.1">
    <property type="nucleotide sequence ID" value="NZ_SCWD01000002.1"/>
</dbReference>
<dbReference type="GO" id="GO:0009055">
    <property type="term" value="F:electron transfer activity"/>
    <property type="evidence" value="ECO:0007669"/>
    <property type="project" value="TreeGrafter"/>
</dbReference>
<accession>A0A9Q8FPW1</accession>
<evidence type="ECO:0000256" key="1">
    <source>
        <dbReference type="ARBA" id="ARBA00023002"/>
    </source>
</evidence>